<organism evidence="1 2">
    <name type="scientific">Dioscorea cayennensis subsp. rotundata</name>
    <name type="common">White Guinea yam</name>
    <name type="synonym">Dioscorea rotundata</name>
    <dbReference type="NCBI Taxonomy" id="55577"/>
    <lineage>
        <taxon>Eukaryota</taxon>
        <taxon>Viridiplantae</taxon>
        <taxon>Streptophyta</taxon>
        <taxon>Embryophyta</taxon>
        <taxon>Tracheophyta</taxon>
        <taxon>Spermatophyta</taxon>
        <taxon>Magnoliopsida</taxon>
        <taxon>Liliopsida</taxon>
        <taxon>Dioscoreales</taxon>
        <taxon>Dioscoreaceae</taxon>
        <taxon>Dioscorea</taxon>
    </lineage>
</organism>
<dbReference type="GeneID" id="120261338"/>
<proteinExistence type="predicted"/>
<protein>
    <submittedName>
        <fullName evidence="2 3">Uncharacterized protein LOC120261338</fullName>
    </submittedName>
</protein>
<gene>
    <name evidence="2 3" type="primary">LOC120261338</name>
</gene>
<evidence type="ECO:0000313" key="3">
    <source>
        <dbReference type="RefSeq" id="XP_039125130.1"/>
    </source>
</evidence>
<dbReference type="RefSeq" id="XP_039125129.1">
    <property type="nucleotide sequence ID" value="XM_039269195.1"/>
</dbReference>
<evidence type="ECO:0000313" key="2">
    <source>
        <dbReference type="RefSeq" id="XP_039125129.1"/>
    </source>
</evidence>
<evidence type="ECO:0000313" key="1">
    <source>
        <dbReference type="Proteomes" id="UP001515500"/>
    </source>
</evidence>
<accession>A0AB40BEQ5</accession>
<dbReference type="RefSeq" id="XP_039125130.1">
    <property type="nucleotide sequence ID" value="XM_039269196.1"/>
</dbReference>
<reference evidence="2 3" key="1">
    <citation type="submission" date="2025-04" db="UniProtKB">
        <authorList>
            <consortium name="RefSeq"/>
        </authorList>
    </citation>
    <scope>IDENTIFICATION</scope>
</reference>
<keyword evidence="1" id="KW-1185">Reference proteome</keyword>
<sequence>MKTTDCVLDGRRLTRREVREVRRILLRILESVLCSAAGAATGRIVGYMMKSKNSTTVESSQASKIERKLCQEVQEFEREPPFSTIENLKEDSEMELQKSITDSDKVFYFSNGDDPTVDAERALQESMAEAEKALHSSMSNAEESIQDSIHQVDENPCHHHFVILKKTWISLTHFLSHKVHDWLLERLQPLASAF</sequence>
<name>A0AB40BEQ5_DIOCR</name>
<dbReference type="Proteomes" id="UP001515500">
    <property type="component" value="Chromosome 5"/>
</dbReference>
<dbReference type="AlphaFoldDB" id="A0AB40BEQ5"/>